<gene>
    <name evidence="6" type="ORF">C7S20_15910</name>
</gene>
<keyword evidence="3" id="KW-0326">Glycosidase</keyword>
<dbReference type="InterPro" id="IPR012341">
    <property type="entry name" value="6hp_glycosidase-like_sf"/>
</dbReference>
<dbReference type="SUPFAM" id="SSF48208">
    <property type="entry name" value="Six-hairpin glycosidases"/>
    <property type="match status" value="1"/>
</dbReference>
<accession>A0A2R3Z8N1</accession>
<comment type="similarity">
    <text evidence="1">Belongs to the glycosyl hydrolase 63 family.</text>
</comment>
<dbReference type="InterPro" id="IPR004888">
    <property type="entry name" value="Glycoside_hydrolase_63"/>
</dbReference>
<dbReference type="Pfam" id="PF22422">
    <property type="entry name" value="MGH1-like_GH"/>
    <property type="match status" value="1"/>
</dbReference>
<dbReference type="GO" id="GO:0004573">
    <property type="term" value="F:Glc3Man9GlcNAc2 oligosaccharide glucosidase activity"/>
    <property type="evidence" value="ECO:0007669"/>
    <property type="project" value="InterPro"/>
</dbReference>
<evidence type="ECO:0000256" key="3">
    <source>
        <dbReference type="ARBA" id="ARBA00023295"/>
    </source>
</evidence>
<feature type="domain" description="Mannosylglycerate hydrolase MGH1-like glycoside hydrolase" evidence="5">
    <location>
        <begin position="40"/>
        <end position="411"/>
    </location>
</feature>
<feature type="region of interest" description="Disordered" evidence="4">
    <location>
        <begin position="426"/>
        <end position="447"/>
    </location>
</feature>
<evidence type="ECO:0000256" key="1">
    <source>
        <dbReference type="ARBA" id="ARBA00010833"/>
    </source>
</evidence>
<dbReference type="KEGG" id="grs:C7S20_15910"/>
<dbReference type="InterPro" id="IPR054491">
    <property type="entry name" value="MGH1-like_GH"/>
</dbReference>
<name>A0A2R3Z8N1_9FLAO</name>
<protein>
    <submittedName>
        <fullName evidence="6">Trehalase-like protein</fullName>
    </submittedName>
</protein>
<dbReference type="RefSeq" id="WP_107013400.1">
    <property type="nucleotide sequence ID" value="NZ_CP028136.1"/>
</dbReference>
<dbReference type="EMBL" id="CP028136">
    <property type="protein sequence ID" value="AVR46628.1"/>
    <property type="molecule type" value="Genomic_DNA"/>
</dbReference>
<keyword evidence="7" id="KW-1185">Reference proteome</keyword>
<dbReference type="GO" id="GO:0006487">
    <property type="term" value="P:protein N-linked glycosylation"/>
    <property type="evidence" value="ECO:0007669"/>
    <property type="project" value="TreeGrafter"/>
</dbReference>
<evidence type="ECO:0000256" key="2">
    <source>
        <dbReference type="ARBA" id="ARBA00022801"/>
    </source>
</evidence>
<evidence type="ECO:0000313" key="7">
    <source>
        <dbReference type="Proteomes" id="UP000241507"/>
    </source>
</evidence>
<evidence type="ECO:0000313" key="6">
    <source>
        <dbReference type="EMBL" id="AVR46628.1"/>
    </source>
</evidence>
<dbReference type="InterPro" id="IPR008928">
    <property type="entry name" value="6-hairpin_glycosidase_sf"/>
</dbReference>
<dbReference type="Gene3D" id="1.50.10.10">
    <property type="match status" value="1"/>
</dbReference>
<dbReference type="PANTHER" id="PTHR10412:SF11">
    <property type="entry name" value="MANNOSYL-OLIGOSACCHARIDE GLUCOSIDASE"/>
    <property type="match status" value="1"/>
</dbReference>
<sequence length="447" mass="52876">MDKKKLKEKVTEVIFENLIQGYSESQDTSYTFIKPSKKFYSYQYFWDTCFHIYILCAIGETGLAKDCFRTQFAMQSENGFVGHIHYWNNVMPARITDIFQNRIGLGRKLVQSHMSSLIQPPLIAQALQKIWETTKDEDYLREMLPKLKLYFEWLAKNRDFDDDGLISIISPFESGMDWKASYDPVVNFHHGKANKKLFWKMVGIDYRNFWRDYDHEKIAKRDKFRVKDAGFNTVYIQNLRAMGKLCEDIGDEDSRLYQKRFEQVRKTMIEKMYDEEDKAFYDLYGKNDEKIKILTATIFFPVIIEGMPEEICQDIIKNHFFNKEEFHTEYPVPSLSINDPAFNPGQSMYIWRGPTWIFNNWFMHQFFLEQGNEEEAKHLIDAIKKLIDKSGFREYYNPFTGEGYGAHNFTWGGLVLDMIHRDEEYKKKKSGKSEGSNQSKESNKKAG</sequence>
<dbReference type="PANTHER" id="PTHR10412">
    <property type="entry name" value="MANNOSYL-OLIGOSACCHARIDE GLUCOSIDASE"/>
    <property type="match status" value="1"/>
</dbReference>
<proteinExistence type="inferred from homology"/>
<keyword evidence="2" id="KW-0378">Hydrolase</keyword>
<dbReference type="AlphaFoldDB" id="A0A2R3Z8N1"/>
<evidence type="ECO:0000259" key="5">
    <source>
        <dbReference type="Pfam" id="PF22422"/>
    </source>
</evidence>
<dbReference type="OrthoDB" id="9781878at2"/>
<evidence type="ECO:0000256" key="4">
    <source>
        <dbReference type="SAM" id="MobiDB-lite"/>
    </source>
</evidence>
<dbReference type="Proteomes" id="UP000241507">
    <property type="component" value="Chromosome"/>
</dbReference>
<reference evidence="7" key="1">
    <citation type="submission" date="2018-03" db="EMBL/GenBank/DDBJ databases">
        <title>Gramella fulva sp. nov., isolated from a dry surface of tidal flat.</title>
        <authorList>
            <person name="Hwang S.H."/>
            <person name="Hwang W.M."/>
            <person name="Kang K."/>
            <person name="Ahn T.-Y."/>
        </authorList>
    </citation>
    <scope>NUCLEOTIDE SEQUENCE [LARGE SCALE GENOMIC DNA]</scope>
    <source>
        <strain evidence="7">SH35</strain>
    </source>
</reference>
<organism evidence="6 7">
    <name type="scientific">Christiangramia fulva</name>
    <dbReference type="NCBI Taxonomy" id="2126553"/>
    <lineage>
        <taxon>Bacteria</taxon>
        <taxon>Pseudomonadati</taxon>
        <taxon>Bacteroidota</taxon>
        <taxon>Flavobacteriia</taxon>
        <taxon>Flavobacteriales</taxon>
        <taxon>Flavobacteriaceae</taxon>
        <taxon>Christiangramia</taxon>
    </lineage>
</organism>
<dbReference type="GO" id="GO:0009311">
    <property type="term" value="P:oligosaccharide metabolic process"/>
    <property type="evidence" value="ECO:0007669"/>
    <property type="project" value="InterPro"/>
</dbReference>